<dbReference type="PANTHER" id="PTHR30383">
    <property type="entry name" value="THIOESTERASE 1/PROTEASE 1/LYSOPHOSPHOLIPASE L1"/>
    <property type="match status" value="1"/>
</dbReference>
<dbReference type="AlphaFoldDB" id="A0A1G7KVX0"/>
<dbReference type="STRING" id="1391627.SAMN05216464_11790"/>
<gene>
    <name evidence="2" type="ORF">SAMN05216464_11790</name>
</gene>
<dbReference type="GO" id="GO:0006629">
    <property type="term" value="P:lipid metabolic process"/>
    <property type="evidence" value="ECO:0007669"/>
    <property type="project" value="InterPro"/>
</dbReference>
<dbReference type="InterPro" id="IPR008265">
    <property type="entry name" value="Lipase_GDSL_AS"/>
</dbReference>
<dbReference type="GO" id="GO:0004622">
    <property type="term" value="F:phosphatidylcholine lysophospholipase activity"/>
    <property type="evidence" value="ECO:0007669"/>
    <property type="project" value="TreeGrafter"/>
</dbReference>
<dbReference type="Proteomes" id="UP000199072">
    <property type="component" value="Unassembled WGS sequence"/>
</dbReference>
<dbReference type="PROSITE" id="PS01098">
    <property type="entry name" value="LIPASE_GDSL_SER"/>
    <property type="match status" value="1"/>
</dbReference>
<reference evidence="2 3" key="1">
    <citation type="submission" date="2016-10" db="EMBL/GenBank/DDBJ databases">
        <authorList>
            <person name="de Groot N.N."/>
        </authorList>
    </citation>
    <scope>NUCLEOTIDE SEQUENCE [LARGE SCALE GENOMIC DNA]</scope>
    <source>
        <strain evidence="2 3">47C3B</strain>
    </source>
</reference>
<dbReference type="Gene3D" id="3.40.50.1110">
    <property type="entry name" value="SGNH hydrolase"/>
    <property type="match status" value="1"/>
</dbReference>
<evidence type="ECO:0000313" key="2">
    <source>
        <dbReference type="EMBL" id="SDF40869.1"/>
    </source>
</evidence>
<dbReference type="InterPro" id="IPR036514">
    <property type="entry name" value="SGNH_hydro_sf"/>
</dbReference>
<keyword evidence="3" id="KW-1185">Reference proteome</keyword>
<organism evidence="2 3">
    <name type="scientific">Mucilaginibacter pineti</name>
    <dbReference type="NCBI Taxonomy" id="1391627"/>
    <lineage>
        <taxon>Bacteria</taxon>
        <taxon>Pseudomonadati</taxon>
        <taxon>Bacteroidota</taxon>
        <taxon>Sphingobacteriia</taxon>
        <taxon>Sphingobacteriales</taxon>
        <taxon>Sphingobacteriaceae</taxon>
        <taxon>Mucilaginibacter</taxon>
    </lineage>
</organism>
<dbReference type="RefSeq" id="WP_091155183.1">
    <property type="nucleotide sequence ID" value="NZ_FNAI01000017.1"/>
</dbReference>
<dbReference type="Pfam" id="PF13472">
    <property type="entry name" value="Lipase_GDSL_2"/>
    <property type="match status" value="1"/>
</dbReference>
<name>A0A1G7KVX0_9SPHI</name>
<dbReference type="InterPro" id="IPR051532">
    <property type="entry name" value="Ester_Hydrolysis_Enzymes"/>
</dbReference>
<sequence>MNNILFFGDSLTAGYGLRNHHSESLPALIQQKIDAENLPYHCINGGLSGDTSAGGLHRLEYWMNRPIHIFVLELGINDIIRGISPQTTYNNLQAIINKFRLKHPYAKLALMGMQIPAFISGPFAAEFREIFKKLADTNNMALVPFYLEGVAGKAHLNLPDRLHPSAAGYQIIAANIWPVIRKLIF</sequence>
<evidence type="ECO:0000313" key="3">
    <source>
        <dbReference type="Proteomes" id="UP000199072"/>
    </source>
</evidence>
<dbReference type="EMBL" id="FNAI01000017">
    <property type="protein sequence ID" value="SDF40869.1"/>
    <property type="molecule type" value="Genomic_DNA"/>
</dbReference>
<evidence type="ECO:0000259" key="1">
    <source>
        <dbReference type="Pfam" id="PF13472"/>
    </source>
</evidence>
<accession>A0A1G7KVX0</accession>
<feature type="domain" description="SGNH hydrolase-type esterase" evidence="1">
    <location>
        <begin position="6"/>
        <end position="171"/>
    </location>
</feature>
<dbReference type="SUPFAM" id="SSF52266">
    <property type="entry name" value="SGNH hydrolase"/>
    <property type="match status" value="1"/>
</dbReference>
<dbReference type="InterPro" id="IPR013830">
    <property type="entry name" value="SGNH_hydro"/>
</dbReference>
<protein>
    <submittedName>
        <fullName evidence="2">Acyl-CoA thioesterase-1</fullName>
    </submittedName>
</protein>
<dbReference type="CDD" id="cd01822">
    <property type="entry name" value="Lysophospholipase_L1_like"/>
    <property type="match status" value="1"/>
</dbReference>
<dbReference type="PANTHER" id="PTHR30383:SF5">
    <property type="entry name" value="SGNH HYDROLASE-TYPE ESTERASE DOMAIN-CONTAINING PROTEIN"/>
    <property type="match status" value="1"/>
</dbReference>
<proteinExistence type="predicted"/>
<dbReference type="OrthoDB" id="9786188at2"/>